<dbReference type="Pfam" id="PF08241">
    <property type="entry name" value="Methyltransf_11"/>
    <property type="match status" value="1"/>
</dbReference>
<dbReference type="RefSeq" id="XP_038078461.1">
    <property type="nucleotide sequence ID" value="XM_038222533.1"/>
</dbReference>
<sequence length="279" mass="31443">MYVHTYIHVRGVCGRDSRGLGPPPGRAACVPDFKLHQHQILLRNLFFCKQIYHMEARKVPQQVAETTGQLIHKIHLLTPEQMLEYYENWADSYDKDLKSSDYEAPGICAEALGKVLSDKSAPIVDCAAGTGIVGEELRTVGFKNVDAVDYSQQSLDISASKGVYRRLICNKFDENKIEEIKDDSYSGLICVGALGMNHITQSAFPEWNRIVQKGGFMVFTLSRVEYDDDVPDHRLVIGNGIQELLNKGTWELIEKTAIPYHSGYLADMFTIRLKNKTDL</sequence>
<dbReference type="AlphaFoldDB" id="A0A914BS66"/>
<dbReference type="InterPro" id="IPR013216">
    <property type="entry name" value="Methyltransf_11"/>
</dbReference>
<dbReference type="Proteomes" id="UP000887568">
    <property type="component" value="Unplaced"/>
</dbReference>
<dbReference type="OrthoDB" id="3647at2759"/>
<dbReference type="EnsemblMetazoa" id="XM_038222533.1">
    <property type="protein sequence ID" value="XP_038078461.1"/>
    <property type="gene ID" value="LOC119745879"/>
</dbReference>
<dbReference type="OMA" id="LICAFMD"/>
<dbReference type="InterPro" id="IPR029063">
    <property type="entry name" value="SAM-dependent_MTases_sf"/>
</dbReference>
<evidence type="ECO:0000313" key="3">
    <source>
        <dbReference type="Proteomes" id="UP000887568"/>
    </source>
</evidence>
<reference evidence="2" key="1">
    <citation type="submission" date="2022-11" db="UniProtKB">
        <authorList>
            <consortium name="EnsemblMetazoa"/>
        </authorList>
    </citation>
    <scope>IDENTIFICATION</scope>
</reference>
<accession>A0A914BS66</accession>
<protein>
    <recommendedName>
        <fullName evidence="1">Methyltransferase type 11 domain-containing protein</fullName>
    </recommendedName>
</protein>
<dbReference type="GeneID" id="119745879"/>
<dbReference type="CDD" id="cd02440">
    <property type="entry name" value="AdoMet_MTases"/>
    <property type="match status" value="1"/>
</dbReference>
<evidence type="ECO:0000313" key="2">
    <source>
        <dbReference type="EnsemblMetazoa" id="XP_038078461.1"/>
    </source>
</evidence>
<dbReference type="Gene3D" id="3.40.50.150">
    <property type="entry name" value="Vaccinia Virus protein VP39"/>
    <property type="match status" value="1"/>
</dbReference>
<dbReference type="SUPFAM" id="SSF53335">
    <property type="entry name" value="S-adenosyl-L-methionine-dependent methyltransferases"/>
    <property type="match status" value="1"/>
</dbReference>
<name>A0A914BS66_PATMI</name>
<proteinExistence type="predicted"/>
<keyword evidence="3" id="KW-1185">Reference proteome</keyword>
<dbReference type="GO" id="GO:0008757">
    <property type="term" value="F:S-adenosylmethionine-dependent methyltransferase activity"/>
    <property type="evidence" value="ECO:0007669"/>
    <property type="project" value="InterPro"/>
</dbReference>
<evidence type="ECO:0000259" key="1">
    <source>
        <dbReference type="Pfam" id="PF08241"/>
    </source>
</evidence>
<feature type="domain" description="Methyltransferase type 11" evidence="1">
    <location>
        <begin position="124"/>
        <end position="219"/>
    </location>
</feature>
<organism evidence="2 3">
    <name type="scientific">Patiria miniata</name>
    <name type="common">Bat star</name>
    <name type="synonym">Asterina miniata</name>
    <dbReference type="NCBI Taxonomy" id="46514"/>
    <lineage>
        <taxon>Eukaryota</taxon>
        <taxon>Metazoa</taxon>
        <taxon>Echinodermata</taxon>
        <taxon>Eleutherozoa</taxon>
        <taxon>Asterozoa</taxon>
        <taxon>Asteroidea</taxon>
        <taxon>Valvatacea</taxon>
        <taxon>Valvatida</taxon>
        <taxon>Asterinidae</taxon>
        <taxon>Patiria</taxon>
    </lineage>
</organism>